<name>A0ACD3Z9H0_FUSSC</name>
<evidence type="ECO:0000313" key="2">
    <source>
        <dbReference type="Proteomes" id="UP000830768"/>
    </source>
</evidence>
<protein>
    <submittedName>
        <fullName evidence="1">Uncharacterized protein</fullName>
    </submittedName>
</protein>
<evidence type="ECO:0000313" key="1">
    <source>
        <dbReference type="EMBL" id="UPK97879.1"/>
    </source>
</evidence>
<accession>A0ACD3Z9H0</accession>
<proteinExistence type="predicted"/>
<organism evidence="1 2">
    <name type="scientific">Fusarium solani subsp. cucurbitae</name>
    <name type="common">Neocosmosporum cucurbitae</name>
    <dbReference type="NCBI Taxonomy" id="2747967"/>
    <lineage>
        <taxon>Eukaryota</taxon>
        <taxon>Fungi</taxon>
        <taxon>Dikarya</taxon>
        <taxon>Ascomycota</taxon>
        <taxon>Pezizomycotina</taxon>
        <taxon>Sordariomycetes</taxon>
        <taxon>Hypocreomycetidae</taxon>
        <taxon>Hypocreales</taxon>
        <taxon>Nectriaceae</taxon>
        <taxon>Fusarium</taxon>
        <taxon>Fusarium solani species complex</taxon>
    </lineage>
</organism>
<keyword evidence="2" id="KW-1185">Reference proteome</keyword>
<sequence length="348" mass="39521">MRRHTRPWLAETPPLKRHAMHVGCSLASERWEEPLESSSSDRQGGITMRALSLSCPVGEAIDTCPHLKMPRKRPQTQTSSINDLPPCAGPKLHRFQHHRSPIQWMERLDDDRGDGAGAEGYVFRAIIRKKQYAIKVFKFYDPWSSEYYWGPLLGEDAPLETAAYYTDPFFAECRAYGRIEGATRRGKLKGVAVPCHGYMFLKKADERILNDRGVDLGLDDVDIDFQQTVEGGCRPRAIIKDYVPGDPGVNKKSVRKILKGIRDLNNLKIYNKDIRIDNFRNGLLVDFGSSWTEPHALMDALGAQDSGDHRAADLALFDEMIEDEEIETKVRGLPNPEYCSKLRSWDDD</sequence>
<reference evidence="1" key="1">
    <citation type="submission" date="2021-11" db="EMBL/GenBank/DDBJ databases">
        <title>Fusarium solani-melongenae Genome sequencing and assembly.</title>
        <authorList>
            <person name="Xie S."/>
            <person name="Huang L."/>
            <person name="Zhang X."/>
        </authorList>
    </citation>
    <scope>NUCLEOTIDE SEQUENCE</scope>
    <source>
        <strain evidence="1">CRI 24-3</strain>
    </source>
</reference>
<dbReference type="Proteomes" id="UP000830768">
    <property type="component" value="Chromosome 8"/>
</dbReference>
<dbReference type="EMBL" id="CP090036">
    <property type="protein sequence ID" value="UPK97879.1"/>
    <property type="molecule type" value="Genomic_DNA"/>
</dbReference>
<gene>
    <name evidence="1" type="ORF">LCI18_008814</name>
</gene>